<feature type="transmembrane region" description="Helical" evidence="1">
    <location>
        <begin position="180"/>
        <end position="199"/>
    </location>
</feature>
<gene>
    <name evidence="2" type="ORF">GGQ93_001904</name>
</gene>
<name>A0A7W9C6U5_9CAUL</name>
<feature type="transmembrane region" description="Helical" evidence="1">
    <location>
        <begin position="25"/>
        <end position="49"/>
    </location>
</feature>
<proteinExistence type="predicted"/>
<dbReference type="Proteomes" id="UP000527324">
    <property type="component" value="Unassembled WGS sequence"/>
</dbReference>
<feature type="transmembrane region" description="Helical" evidence="1">
    <location>
        <begin position="61"/>
        <end position="81"/>
    </location>
</feature>
<keyword evidence="1" id="KW-0472">Membrane</keyword>
<accession>A0A7W9C6U5</accession>
<sequence length="207" mass="21949">MTRDTQTIQDDIAYMRALAHEGRHAPLLAGPILVAAAIIFGGASLGQWALKTDLIALNPWAALWLWIGSALVFAAALVVLIGRMKGRPGYNSSGNRAVGAAWSGVGFGIFVTWLALTALSVKSGSWAWMAVMPTVVLTAYGSAWMVAAAMTRVRWMSVTALMSYVGAVAVAWFADSPAIYLVYALVLAAVALVPGLILMRQEPSEIV</sequence>
<reference evidence="2 3" key="1">
    <citation type="submission" date="2020-08" db="EMBL/GenBank/DDBJ databases">
        <title>Genomic Encyclopedia of Type Strains, Phase IV (KMG-IV): sequencing the most valuable type-strain genomes for metagenomic binning, comparative biology and taxonomic classification.</title>
        <authorList>
            <person name="Goeker M."/>
        </authorList>
    </citation>
    <scope>NUCLEOTIDE SEQUENCE [LARGE SCALE GENOMIC DNA]</scope>
    <source>
        <strain evidence="2 3">DSM 4731</strain>
    </source>
</reference>
<protein>
    <submittedName>
        <fullName evidence="2">Uncharacterized protein</fullName>
    </submittedName>
</protein>
<feature type="transmembrane region" description="Helical" evidence="1">
    <location>
        <begin position="126"/>
        <end position="148"/>
    </location>
</feature>
<evidence type="ECO:0000256" key="1">
    <source>
        <dbReference type="SAM" id="Phobius"/>
    </source>
</evidence>
<dbReference type="GeneID" id="88840200"/>
<comment type="caution">
    <text evidence="2">The sequence shown here is derived from an EMBL/GenBank/DDBJ whole genome shotgun (WGS) entry which is preliminary data.</text>
</comment>
<dbReference type="AlphaFoldDB" id="A0A7W9C6U5"/>
<keyword evidence="1" id="KW-1133">Transmembrane helix</keyword>
<feature type="transmembrane region" description="Helical" evidence="1">
    <location>
        <begin position="101"/>
        <end position="120"/>
    </location>
</feature>
<evidence type="ECO:0000313" key="2">
    <source>
        <dbReference type="EMBL" id="MBB5740190.1"/>
    </source>
</evidence>
<dbReference type="RefSeq" id="WP_183216633.1">
    <property type="nucleotide sequence ID" value="NZ_CAJFZW010000001.1"/>
</dbReference>
<evidence type="ECO:0000313" key="3">
    <source>
        <dbReference type="Proteomes" id="UP000527324"/>
    </source>
</evidence>
<dbReference type="EMBL" id="JACHOQ010000003">
    <property type="protein sequence ID" value="MBB5740190.1"/>
    <property type="molecule type" value="Genomic_DNA"/>
</dbReference>
<keyword evidence="3" id="KW-1185">Reference proteome</keyword>
<keyword evidence="1" id="KW-0812">Transmembrane</keyword>
<organism evidence="2 3">
    <name type="scientific">Brevundimonas aurantiaca</name>
    <dbReference type="NCBI Taxonomy" id="74316"/>
    <lineage>
        <taxon>Bacteria</taxon>
        <taxon>Pseudomonadati</taxon>
        <taxon>Pseudomonadota</taxon>
        <taxon>Alphaproteobacteria</taxon>
        <taxon>Caulobacterales</taxon>
        <taxon>Caulobacteraceae</taxon>
        <taxon>Brevundimonas</taxon>
    </lineage>
</organism>
<feature type="transmembrane region" description="Helical" evidence="1">
    <location>
        <begin position="155"/>
        <end position="174"/>
    </location>
</feature>